<gene>
    <name evidence="1" type="ORF">CIT25_05925</name>
</gene>
<comment type="caution">
    <text evidence="1">The sequence shown here is derived from an EMBL/GenBank/DDBJ whole genome shotgun (WGS) entry which is preliminary data.</text>
</comment>
<dbReference type="EMBL" id="NPKI01000011">
    <property type="protein sequence ID" value="PAQ02949.1"/>
    <property type="molecule type" value="Genomic_DNA"/>
</dbReference>
<dbReference type="Proteomes" id="UP000216215">
    <property type="component" value="Unassembled WGS sequence"/>
</dbReference>
<protein>
    <recommendedName>
        <fullName evidence="3">EVE domain-containing protein</fullName>
    </recommendedName>
</protein>
<dbReference type="AlphaFoldDB" id="A0AB36RER4"/>
<evidence type="ECO:0008006" key="3">
    <source>
        <dbReference type="Google" id="ProtNLM"/>
    </source>
</evidence>
<reference evidence="2" key="1">
    <citation type="submission" date="2017-08" db="EMBL/GenBank/DDBJ databases">
        <title>Mesorhizobium wenxinae sp. nov., a novel rhizobial species isolated from root nodules of chickpea (Cicer arietinum L.).</title>
        <authorList>
            <person name="Zhang J."/>
        </authorList>
    </citation>
    <scope>NUCLEOTIDE SEQUENCE [LARGE SCALE GENOMIC DNA]</scope>
    <source>
        <strain evidence="2">USDA 3392</strain>
    </source>
</reference>
<organism evidence="1 2">
    <name type="scientific">Mesorhizobium mediterraneum</name>
    <dbReference type="NCBI Taxonomy" id="43617"/>
    <lineage>
        <taxon>Bacteria</taxon>
        <taxon>Pseudomonadati</taxon>
        <taxon>Pseudomonadota</taxon>
        <taxon>Alphaproteobacteria</taxon>
        <taxon>Hyphomicrobiales</taxon>
        <taxon>Phyllobacteriaceae</taxon>
        <taxon>Mesorhizobium</taxon>
    </lineage>
</organism>
<proteinExistence type="predicted"/>
<name>A0AB36RER4_9HYPH</name>
<sequence>MAQFWWVIHNQTALQEIDGQHLWSPKTESNGARSEFYNNMRRATPGDLVVSYADQAIRYIGRIAEFVFTAPKPMEFGETGAYWNQEGWLLPNFGTPGFPSIHPQDNNTESRPAPAEAIFAIPSSFGLRQSESLSNRHSTEYLRVGDSLRHFRPRGAVTRRLE</sequence>
<evidence type="ECO:0000313" key="2">
    <source>
        <dbReference type="Proteomes" id="UP000216215"/>
    </source>
</evidence>
<keyword evidence="2" id="KW-1185">Reference proteome</keyword>
<accession>A0AB36RER4</accession>
<evidence type="ECO:0000313" key="1">
    <source>
        <dbReference type="EMBL" id="PAQ02949.1"/>
    </source>
</evidence>